<keyword evidence="2" id="KW-1185">Reference proteome</keyword>
<organism evidence="1 2">
    <name type="scientific">Coptis chinensis</name>
    <dbReference type="NCBI Taxonomy" id="261450"/>
    <lineage>
        <taxon>Eukaryota</taxon>
        <taxon>Viridiplantae</taxon>
        <taxon>Streptophyta</taxon>
        <taxon>Embryophyta</taxon>
        <taxon>Tracheophyta</taxon>
        <taxon>Spermatophyta</taxon>
        <taxon>Magnoliopsida</taxon>
        <taxon>Ranunculales</taxon>
        <taxon>Ranunculaceae</taxon>
        <taxon>Coptidoideae</taxon>
        <taxon>Coptis</taxon>
    </lineage>
</organism>
<dbReference type="AlphaFoldDB" id="A0A835I9P4"/>
<protein>
    <submittedName>
        <fullName evidence="1">Uncharacterized protein</fullName>
    </submittedName>
</protein>
<evidence type="ECO:0000313" key="1">
    <source>
        <dbReference type="EMBL" id="KAF9612752.1"/>
    </source>
</evidence>
<reference evidence="1 2" key="1">
    <citation type="submission" date="2020-10" db="EMBL/GenBank/DDBJ databases">
        <title>The Coptis chinensis genome and diversification of protoberbering-type alkaloids.</title>
        <authorList>
            <person name="Wang B."/>
            <person name="Shu S."/>
            <person name="Song C."/>
            <person name="Liu Y."/>
        </authorList>
    </citation>
    <scope>NUCLEOTIDE SEQUENCE [LARGE SCALE GENOMIC DNA]</scope>
    <source>
        <strain evidence="1">HL-2020</strain>
        <tissue evidence="1">Leaf</tissue>
    </source>
</reference>
<proteinExistence type="predicted"/>
<dbReference type="Proteomes" id="UP000631114">
    <property type="component" value="Unassembled WGS sequence"/>
</dbReference>
<dbReference type="EMBL" id="JADFTS010000003">
    <property type="protein sequence ID" value="KAF9612752.1"/>
    <property type="molecule type" value="Genomic_DNA"/>
</dbReference>
<comment type="caution">
    <text evidence="1">The sequence shown here is derived from an EMBL/GenBank/DDBJ whole genome shotgun (WGS) entry which is preliminary data.</text>
</comment>
<gene>
    <name evidence="1" type="ORF">IFM89_003762</name>
</gene>
<name>A0A835I9P4_9MAGN</name>
<evidence type="ECO:0000313" key="2">
    <source>
        <dbReference type="Proteomes" id="UP000631114"/>
    </source>
</evidence>
<dbReference type="OrthoDB" id="1979607at2759"/>
<accession>A0A835I9P4</accession>
<sequence>MIKPPPVAIEWSERRRFDIAGFLSSFLRVHFNAYDPVFSMTLRYLIRDKRIPLGLECLTEGRYGAATCDMCCILCKVGKYNRKAYVGVLEDYYFGVRSWNWFNSFVVFKEWLLAWSLWVQMQDGGGGGSGIVIFNSQQESKIRPKSSVA</sequence>